<dbReference type="SMART" id="SM00468">
    <property type="entry name" value="PreSET"/>
    <property type="match status" value="1"/>
</dbReference>
<evidence type="ECO:0000256" key="4">
    <source>
        <dbReference type="ARBA" id="ARBA00023242"/>
    </source>
</evidence>
<evidence type="ECO:0000259" key="9">
    <source>
        <dbReference type="PROSITE" id="PS51015"/>
    </source>
</evidence>
<dbReference type="SUPFAM" id="SSF82199">
    <property type="entry name" value="SET domain"/>
    <property type="match status" value="1"/>
</dbReference>
<dbReference type="AlphaFoldDB" id="A0ABD2QQ86"/>
<comment type="caution">
    <text evidence="10">The sequence shown here is derived from an EMBL/GenBank/DDBJ whole genome shotgun (WGS) entry which is preliminary data.</text>
</comment>
<dbReference type="Pfam" id="PF00856">
    <property type="entry name" value="SET"/>
    <property type="match status" value="1"/>
</dbReference>
<dbReference type="PANTHER" id="PTHR45660">
    <property type="entry name" value="HISTONE-LYSINE N-METHYLTRANSFERASE SETMAR"/>
    <property type="match status" value="1"/>
</dbReference>
<comment type="subcellular location">
    <subcellularLocation>
        <location evidence="1">Chromosome</location>
    </subcellularLocation>
    <subcellularLocation>
        <location evidence="5">Nucleus</location>
    </subcellularLocation>
</comment>
<dbReference type="SMART" id="SM00317">
    <property type="entry name" value="SET"/>
    <property type="match status" value="1"/>
</dbReference>
<keyword evidence="3" id="KW-0156">Chromatin regulator</keyword>
<evidence type="ECO:0000256" key="5">
    <source>
        <dbReference type="PROSITE-ProRule" id="PRU00358"/>
    </source>
</evidence>
<dbReference type="InterPro" id="IPR025794">
    <property type="entry name" value="H3-K9-MeTrfase_plant"/>
</dbReference>
<dbReference type="InterPro" id="IPR003105">
    <property type="entry name" value="SRA_YDG"/>
</dbReference>
<dbReference type="Pfam" id="PF05033">
    <property type="entry name" value="Pre-SET"/>
    <property type="match status" value="1"/>
</dbReference>
<dbReference type="EMBL" id="JBJKTR010000024">
    <property type="protein sequence ID" value="KAL3321620.1"/>
    <property type="molecule type" value="Genomic_DNA"/>
</dbReference>
<dbReference type="Gene3D" id="2.170.270.10">
    <property type="entry name" value="SET domain"/>
    <property type="match status" value="1"/>
</dbReference>
<evidence type="ECO:0000256" key="2">
    <source>
        <dbReference type="ARBA" id="ARBA00022454"/>
    </source>
</evidence>
<feature type="domain" description="Pre-SET" evidence="8">
    <location>
        <begin position="444"/>
        <end position="504"/>
    </location>
</feature>
<evidence type="ECO:0000313" key="10">
    <source>
        <dbReference type="EMBL" id="KAL3321620.1"/>
    </source>
</evidence>
<protein>
    <submittedName>
        <fullName evidence="10">Uncharacterized protein</fullName>
    </submittedName>
</protein>
<reference evidence="10 11" key="1">
    <citation type="submission" date="2024-05" db="EMBL/GenBank/DDBJ databases">
        <title>De novo assembly of an allotetraploid wild potato.</title>
        <authorList>
            <person name="Hosaka A.J."/>
        </authorList>
    </citation>
    <scope>NUCLEOTIDE SEQUENCE [LARGE SCALE GENOMIC DNA]</scope>
    <source>
        <tissue evidence="10">Young leaves</tissue>
    </source>
</reference>
<dbReference type="GO" id="GO:0006325">
    <property type="term" value="P:chromatin organization"/>
    <property type="evidence" value="ECO:0007669"/>
    <property type="project" value="UniProtKB-KW"/>
</dbReference>
<dbReference type="GO" id="GO:0005694">
    <property type="term" value="C:chromosome"/>
    <property type="evidence" value="ECO:0007669"/>
    <property type="project" value="UniProtKB-SubCell"/>
</dbReference>
<dbReference type="GO" id="GO:0005634">
    <property type="term" value="C:nucleus"/>
    <property type="evidence" value="ECO:0007669"/>
    <property type="project" value="UniProtKB-SubCell"/>
</dbReference>
<dbReference type="InterPro" id="IPR001214">
    <property type="entry name" value="SET_dom"/>
</dbReference>
<organism evidence="10 11">
    <name type="scientific">Solanum stoloniferum</name>
    <dbReference type="NCBI Taxonomy" id="62892"/>
    <lineage>
        <taxon>Eukaryota</taxon>
        <taxon>Viridiplantae</taxon>
        <taxon>Streptophyta</taxon>
        <taxon>Embryophyta</taxon>
        <taxon>Tracheophyta</taxon>
        <taxon>Spermatophyta</taxon>
        <taxon>Magnoliopsida</taxon>
        <taxon>eudicotyledons</taxon>
        <taxon>Gunneridae</taxon>
        <taxon>Pentapetalae</taxon>
        <taxon>asterids</taxon>
        <taxon>lamiids</taxon>
        <taxon>Solanales</taxon>
        <taxon>Solanaceae</taxon>
        <taxon>Solanoideae</taxon>
        <taxon>Solaneae</taxon>
        <taxon>Solanum</taxon>
    </lineage>
</organism>
<dbReference type="InterPro" id="IPR046341">
    <property type="entry name" value="SET_dom_sf"/>
</dbReference>
<dbReference type="SUPFAM" id="SSF88697">
    <property type="entry name" value="PUA domain-like"/>
    <property type="match status" value="1"/>
</dbReference>
<dbReference type="InterPro" id="IPR015947">
    <property type="entry name" value="PUA-like_sf"/>
</dbReference>
<keyword evidence="11" id="KW-1185">Reference proteome</keyword>
<dbReference type="InterPro" id="IPR036987">
    <property type="entry name" value="SRA-YDG_sf"/>
</dbReference>
<feature type="region of interest" description="Disordered" evidence="6">
    <location>
        <begin position="1"/>
        <end position="24"/>
    </location>
</feature>
<evidence type="ECO:0000256" key="3">
    <source>
        <dbReference type="ARBA" id="ARBA00022853"/>
    </source>
</evidence>
<dbReference type="Proteomes" id="UP001627284">
    <property type="component" value="Unassembled WGS sequence"/>
</dbReference>
<evidence type="ECO:0000313" key="11">
    <source>
        <dbReference type="Proteomes" id="UP001627284"/>
    </source>
</evidence>
<dbReference type="PANTHER" id="PTHR45660:SF84">
    <property type="entry name" value="HISTONE-LYSINE N-METHYLTRANSFERASE FAMILY MEMBER SUVH9-LIKE"/>
    <property type="match status" value="1"/>
</dbReference>
<dbReference type="PROSITE" id="PS50280">
    <property type="entry name" value="SET"/>
    <property type="match status" value="1"/>
</dbReference>
<feature type="domain" description="YDG" evidence="9">
    <location>
        <begin position="218"/>
        <end position="365"/>
    </location>
</feature>
<sequence>MEMGSVVGLEDVNFPTEPKTPTSTMIFPKIEPKLEPLDEFTTQSINPNSNFSYNSGFRNTTQQQQQNATSSQTPSSIEAGVHSEYNRISELFQTAFSQRLQRDGDVEANEDSGCRAIVPVSNDSQVSDIVITRRKYEKRSSELVRVTDLKPEDERYFRDLIRKTRMLYDSLRIFVNLEDENNQPLGSGRQTRARGDLKASQMMREHGLWLNRDKRTVGPIPGVLVGDLFLYRMELCVVGLHGTPQAGIDYLPANQSSNGEPIATSVIASGGYEDDEDAGDVIIYTGQGGQDKNSRQVVHQKLEGGNLALERSMYYGVEVRVIRGFKYVGSSSGKVYVYDGLYRITEFWFDVGKSGFGVYKYKLVRIENQPDMGSAVLRFAESLRTRPLEVRPMGYISLDISRKKENVPVFLFNDIDNERDPACYDYLLKTVFPPYVYQHVGNGSGCECTDGCGNGTNCFCAMKNGGQFAYDTNGILLRGKPVIFECGPHCSCPPTCWNRVSQKGVRNRFEVFRSRETGWGVRSLDLLLAGSFICEYTGVVLTQEQAQIFTMNGDSLIYPSHFAERWTEWGDLSRIDSNYVRPAYPSIPPLDFAMDVSRMRNLACYMSHSSSPNVLVQPVLYDHNSVSFPHLMLFAMENIPPLRELSIDYGMADDCTGKLAICN</sequence>
<keyword evidence="4 5" id="KW-0539">Nucleus</keyword>
<gene>
    <name evidence="10" type="ORF">AABB24_039300</name>
</gene>
<dbReference type="Pfam" id="PF02182">
    <property type="entry name" value="SAD_SRA"/>
    <property type="match status" value="1"/>
</dbReference>
<dbReference type="PROSITE" id="PS51015">
    <property type="entry name" value="YDG"/>
    <property type="match status" value="1"/>
</dbReference>
<dbReference type="InterPro" id="IPR051357">
    <property type="entry name" value="H3K9_HMTase_SUVAR3-9"/>
</dbReference>
<evidence type="ECO:0000256" key="6">
    <source>
        <dbReference type="SAM" id="MobiDB-lite"/>
    </source>
</evidence>
<dbReference type="InterPro" id="IPR007728">
    <property type="entry name" value="Pre-SET_dom"/>
</dbReference>
<evidence type="ECO:0000259" key="8">
    <source>
        <dbReference type="PROSITE" id="PS50867"/>
    </source>
</evidence>
<dbReference type="FunFam" id="2.30.280.10:FF:000003">
    <property type="entry name" value="Histone-lysine N-methyltransferase, H3 lysine-9 specific SUVH5"/>
    <property type="match status" value="1"/>
</dbReference>
<dbReference type="PROSITE" id="PS50867">
    <property type="entry name" value="PRE_SET"/>
    <property type="match status" value="1"/>
</dbReference>
<feature type="region of interest" description="Disordered" evidence="6">
    <location>
        <begin position="43"/>
        <end position="77"/>
    </location>
</feature>
<dbReference type="SMART" id="SM00466">
    <property type="entry name" value="SRA"/>
    <property type="match status" value="1"/>
</dbReference>
<evidence type="ECO:0000259" key="7">
    <source>
        <dbReference type="PROSITE" id="PS50280"/>
    </source>
</evidence>
<proteinExistence type="predicted"/>
<evidence type="ECO:0000256" key="1">
    <source>
        <dbReference type="ARBA" id="ARBA00004286"/>
    </source>
</evidence>
<feature type="compositionally biased region" description="Polar residues" evidence="6">
    <location>
        <begin position="43"/>
        <end position="59"/>
    </location>
</feature>
<name>A0ABD2QQ86_9SOLN</name>
<feature type="domain" description="SET" evidence="7">
    <location>
        <begin position="507"/>
        <end position="650"/>
    </location>
</feature>
<dbReference type="Gene3D" id="2.30.280.10">
    <property type="entry name" value="SRA-YDG"/>
    <property type="match status" value="1"/>
</dbReference>
<accession>A0ABD2QQ86</accession>
<keyword evidence="2" id="KW-0158">Chromosome</keyword>
<dbReference type="PROSITE" id="PS51575">
    <property type="entry name" value="SAM_MT43_SUVAR39_2"/>
    <property type="match status" value="1"/>
</dbReference>
<feature type="compositionally biased region" description="Low complexity" evidence="6">
    <location>
        <begin position="60"/>
        <end position="76"/>
    </location>
</feature>